<dbReference type="Pfam" id="PF01535">
    <property type="entry name" value="PPR"/>
    <property type="match status" value="2"/>
</dbReference>
<evidence type="ECO:0000313" key="2">
    <source>
        <dbReference type="EMBL" id="KAF6138391.1"/>
    </source>
</evidence>
<name>A0A7J7L6Y1_9MAGN</name>
<dbReference type="GO" id="GO:0009451">
    <property type="term" value="P:RNA modification"/>
    <property type="evidence" value="ECO:0007669"/>
    <property type="project" value="InterPro"/>
</dbReference>
<organism evidence="2 3">
    <name type="scientific">Kingdonia uniflora</name>
    <dbReference type="NCBI Taxonomy" id="39325"/>
    <lineage>
        <taxon>Eukaryota</taxon>
        <taxon>Viridiplantae</taxon>
        <taxon>Streptophyta</taxon>
        <taxon>Embryophyta</taxon>
        <taxon>Tracheophyta</taxon>
        <taxon>Spermatophyta</taxon>
        <taxon>Magnoliopsida</taxon>
        <taxon>Ranunculales</taxon>
        <taxon>Circaeasteraceae</taxon>
        <taxon>Kingdonia</taxon>
    </lineage>
</organism>
<dbReference type="Gene3D" id="1.25.40.10">
    <property type="entry name" value="Tetratricopeptide repeat domain"/>
    <property type="match status" value="1"/>
</dbReference>
<evidence type="ECO:0008006" key="4">
    <source>
        <dbReference type="Google" id="ProtNLM"/>
    </source>
</evidence>
<dbReference type="NCBIfam" id="TIGR00756">
    <property type="entry name" value="PPR"/>
    <property type="match status" value="1"/>
</dbReference>
<keyword evidence="3" id="KW-1185">Reference proteome</keyword>
<dbReference type="OrthoDB" id="185373at2759"/>
<dbReference type="AlphaFoldDB" id="A0A7J7L6Y1"/>
<sequence>MVRESDVKPDQITFVALISACSHAGLVEEGLTYFKVMDKEYGITPLDENHGFVDDLLARAGRLDEAKSFIATMPQKPGPSVWGALLGACKIYKEISK</sequence>
<evidence type="ECO:0000256" key="1">
    <source>
        <dbReference type="ARBA" id="ARBA00022737"/>
    </source>
</evidence>
<proteinExistence type="predicted"/>
<dbReference type="InterPro" id="IPR046960">
    <property type="entry name" value="PPR_At4g14850-like_plant"/>
</dbReference>
<dbReference type="PANTHER" id="PTHR47926:SF452">
    <property type="entry name" value="PENTATRICOPEPTIDE REPEAT-CONTAINING PROTEIN"/>
    <property type="match status" value="1"/>
</dbReference>
<reference evidence="2 3" key="1">
    <citation type="journal article" date="2020" name="IScience">
        <title>Genome Sequencing of the Endangered Kingdonia uniflora (Circaeasteraceae, Ranunculales) Reveals Potential Mechanisms of Evolutionary Specialization.</title>
        <authorList>
            <person name="Sun Y."/>
            <person name="Deng T."/>
            <person name="Zhang A."/>
            <person name="Moore M.J."/>
            <person name="Landis J.B."/>
            <person name="Lin N."/>
            <person name="Zhang H."/>
            <person name="Zhang X."/>
            <person name="Huang J."/>
            <person name="Zhang X."/>
            <person name="Sun H."/>
            <person name="Wang H."/>
        </authorList>
    </citation>
    <scope>NUCLEOTIDE SEQUENCE [LARGE SCALE GENOMIC DNA]</scope>
    <source>
        <strain evidence="2">TB1705</strain>
        <tissue evidence="2">Leaf</tissue>
    </source>
</reference>
<dbReference type="EMBL" id="JACGCM010002592">
    <property type="protein sequence ID" value="KAF6138391.1"/>
    <property type="molecule type" value="Genomic_DNA"/>
</dbReference>
<comment type="caution">
    <text evidence="2">The sequence shown here is derived from an EMBL/GenBank/DDBJ whole genome shotgun (WGS) entry which is preliminary data.</text>
</comment>
<evidence type="ECO:0000313" key="3">
    <source>
        <dbReference type="Proteomes" id="UP000541444"/>
    </source>
</evidence>
<protein>
    <recommendedName>
        <fullName evidence="4">Pentatricopeptide repeat-containing protein</fullName>
    </recommendedName>
</protein>
<dbReference type="GO" id="GO:0003723">
    <property type="term" value="F:RNA binding"/>
    <property type="evidence" value="ECO:0007669"/>
    <property type="project" value="InterPro"/>
</dbReference>
<keyword evidence="1" id="KW-0677">Repeat</keyword>
<dbReference type="PANTHER" id="PTHR47926">
    <property type="entry name" value="PENTATRICOPEPTIDE REPEAT-CONTAINING PROTEIN"/>
    <property type="match status" value="1"/>
</dbReference>
<dbReference type="InterPro" id="IPR002885">
    <property type="entry name" value="PPR_rpt"/>
</dbReference>
<gene>
    <name evidence="2" type="ORF">GIB67_030135</name>
</gene>
<accession>A0A7J7L6Y1</accession>
<dbReference type="Proteomes" id="UP000541444">
    <property type="component" value="Unassembled WGS sequence"/>
</dbReference>
<dbReference type="PROSITE" id="PS51257">
    <property type="entry name" value="PROKAR_LIPOPROTEIN"/>
    <property type="match status" value="1"/>
</dbReference>
<dbReference type="InterPro" id="IPR011990">
    <property type="entry name" value="TPR-like_helical_dom_sf"/>
</dbReference>